<dbReference type="SUPFAM" id="SSF53756">
    <property type="entry name" value="UDP-Glycosyltransferase/glycogen phosphorylase"/>
    <property type="match status" value="1"/>
</dbReference>
<evidence type="ECO:0000313" key="1">
    <source>
        <dbReference type="EMBL" id="MBC2602984.1"/>
    </source>
</evidence>
<dbReference type="Gene3D" id="3.40.50.2000">
    <property type="entry name" value="Glycogen Phosphorylase B"/>
    <property type="match status" value="1"/>
</dbReference>
<dbReference type="EMBL" id="JACHVA010000111">
    <property type="protein sequence ID" value="MBC2602984.1"/>
    <property type="molecule type" value="Genomic_DNA"/>
</dbReference>
<dbReference type="Proteomes" id="UP000525652">
    <property type="component" value="Unassembled WGS sequence"/>
</dbReference>
<proteinExistence type="predicted"/>
<keyword evidence="2" id="KW-1185">Reference proteome</keyword>
<protein>
    <submittedName>
        <fullName evidence="1">Glycosyltransferase</fullName>
    </submittedName>
</protein>
<reference evidence="1 2" key="1">
    <citation type="submission" date="2020-07" db="EMBL/GenBank/DDBJ databases">
        <authorList>
            <person name="Feng X."/>
        </authorList>
    </citation>
    <scope>NUCLEOTIDE SEQUENCE [LARGE SCALE GENOMIC DNA]</scope>
    <source>
        <strain evidence="1 2">JCM14086</strain>
    </source>
</reference>
<dbReference type="Pfam" id="PF13692">
    <property type="entry name" value="Glyco_trans_1_4"/>
    <property type="match status" value="1"/>
</dbReference>
<dbReference type="RefSeq" id="WP_185693633.1">
    <property type="nucleotide sequence ID" value="NZ_JACHVA010000111.1"/>
</dbReference>
<dbReference type="AlphaFoldDB" id="A0A7X1AZV8"/>
<organism evidence="1 2">
    <name type="scientific">Puniceicoccus vermicola</name>
    <dbReference type="NCBI Taxonomy" id="388746"/>
    <lineage>
        <taxon>Bacteria</taxon>
        <taxon>Pseudomonadati</taxon>
        <taxon>Verrucomicrobiota</taxon>
        <taxon>Opitutia</taxon>
        <taxon>Puniceicoccales</taxon>
        <taxon>Puniceicoccaceae</taxon>
        <taxon>Puniceicoccus</taxon>
    </lineage>
</organism>
<comment type="caution">
    <text evidence="1">The sequence shown here is derived from an EMBL/GenBank/DDBJ whole genome shotgun (WGS) entry which is preliminary data.</text>
</comment>
<accession>A0A7X1AZV8</accession>
<gene>
    <name evidence="1" type="ORF">H5P30_14465</name>
</gene>
<name>A0A7X1AZV8_9BACT</name>
<sequence length="403" mass="45536">MKVLVIGKVWPEPRSSAAGARTLGLIEAFLEAGWSVTFATSAQPNEHSVDLVEKGVSTAKIQVNDDAFDEWAQALAPDFVVFDRYMTEEQFGWRIEKACPEALRVLDTIDLHCLREAREQQLKEGGALNLFNDVALREIAAIFRSDLSLMISEFEIECLQSVFQVPATQLSYLPLMLEAPVPSTSTYEDRKDFVMIGNYLHAPNWDAVRWCCAEIWPILRQQLPDAALHLYGSYEPGKARQLENPAKGIHFCGRAGDALHTLERYRVNLAPLRFGAGQKGKVADGFCSGTPTVVTPIAAESMNGPIDWGCPIQADAPGFAQTAVEVYTHPERWERVQRQGYRIVEERFLAQNWKPRLIQQIESLDAESRQNHFIGRMLRHHRHRSTEFMSRWIEAKNRLSDGA</sequence>
<evidence type="ECO:0000313" key="2">
    <source>
        <dbReference type="Proteomes" id="UP000525652"/>
    </source>
</evidence>
<dbReference type="GO" id="GO:0016740">
    <property type="term" value="F:transferase activity"/>
    <property type="evidence" value="ECO:0007669"/>
    <property type="project" value="UniProtKB-KW"/>
</dbReference>
<keyword evidence="1" id="KW-0808">Transferase</keyword>